<dbReference type="Proteomes" id="UP000007635">
    <property type="component" value="Chromosome XIX"/>
</dbReference>
<accession>A0AAQ4QRT4</accession>
<reference evidence="4 5" key="1">
    <citation type="journal article" date="2021" name="G3 (Bethesda)">
        <title>Improved contiguity of the threespine stickleback genome using long-read sequencing.</title>
        <authorList>
            <person name="Nath S."/>
            <person name="Shaw D.E."/>
            <person name="White M.A."/>
        </authorList>
    </citation>
    <scope>NUCLEOTIDE SEQUENCE [LARGE SCALE GENOMIC DNA]</scope>
    <source>
        <strain evidence="4 5">Lake Benthic</strain>
    </source>
</reference>
<dbReference type="GO" id="GO:0005737">
    <property type="term" value="C:cytoplasm"/>
    <property type="evidence" value="ECO:0007669"/>
    <property type="project" value="TreeGrafter"/>
</dbReference>
<dbReference type="GO" id="GO:0036158">
    <property type="term" value="P:outer dynein arm assembly"/>
    <property type="evidence" value="ECO:0007669"/>
    <property type="project" value="TreeGrafter"/>
</dbReference>
<keyword evidence="2" id="KW-0677">Repeat</keyword>
<dbReference type="Gene3D" id="3.80.10.10">
    <property type="entry name" value="Ribonuclease Inhibitor"/>
    <property type="match status" value="1"/>
</dbReference>
<dbReference type="PANTHER" id="PTHR18849">
    <property type="entry name" value="LEUCINE RICH REPEAT PROTEIN"/>
    <property type="match status" value="1"/>
</dbReference>
<keyword evidence="3" id="KW-0472">Membrane</keyword>
<dbReference type="PANTHER" id="PTHR18849:SF8">
    <property type="entry name" value="LEUCINE-RICH REPEAT-CONTAINING PROTEIN 61"/>
    <property type="match status" value="1"/>
</dbReference>
<dbReference type="InterPro" id="IPR032675">
    <property type="entry name" value="LRR_dom_sf"/>
</dbReference>
<organism evidence="4 5">
    <name type="scientific">Gasterosteus aculeatus aculeatus</name>
    <name type="common">three-spined stickleback</name>
    <dbReference type="NCBI Taxonomy" id="481459"/>
    <lineage>
        <taxon>Eukaryota</taxon>
        <taxon>Metazoa</taxon>
        <taxon>Chordata</taxon>
        <taxon>Craniata</taxon>
        <taxon>Vertebrata</taxon>
        <taxon>Euteleostomi</taxon>
        <taxon>Actinopterygii</taxon>
        <taxon>Neopterygii</taxon>
        <taxon>Teleostei</taxon>
        <taxon>Neoteleostei</taxon>
        <taxon>Acanthomorphata</taxon>
        <taxon>Eupercaria</taxon>
        <taxon>Perciformes</taxon>
        <taxon>Cottioidei</taxon>
        <taxon>Gasterosteales</taxon>
        <taxon>Gasterosteidae</taxon>
        <taxon>Gasterosteus</taxon>
    </lineage>
</organism>
<evidence type="ECO:0000256" key="2">
    <source>
        <dbReference type="ARBA" id="ARBA00022737"/>
    </source>
</evidence>
<feature type="transmembrane region" description="Helical" evidence="3">
    <location>
        <begin position="164"/>
        <end position="186"/>
    </location>
</feature>
<dbReference type="InterPro" id="IPR001611">
    <property type="entry name" value="Leu-rich_rpt"/>
</dbReference>
<evidence type="ECO:0000313" key="5">
    <source>
        <dbReference type="Proteomes" id="UP000007635"/>
    </source>
</evidence>
<dbReference type="AlphaFoldDB" id="A0AAQ4QRT4"/>
<keyword evidence="3" id="KW-1133">Transmembrane helix</keyword>
<reference evidence="4" key="2">
    <citation type="submission" date="2025-08" db="UniProtKB">
        <authorList>
            <consortium name="Ensembl"/>
        </authorList>
    </citation>
    <scope>IDENTIFICATION</scope>
</reference>
<reference evidence="4" key="3">
    <citation type="submission" date="2025-09" db="UniProtKB">
        <authorList>
            <consortium name="Ensembl"/>
        </authorList>
    </citation>
    <scope>IDENTIFICATION</scope>
</reference>
<keyword evidence="3" id="KW-0812">Transmembrane</keyword>
<proteinExistence type="predicted"/>
<dbReference type="PROSITE" id="PS51450">
    <property type="entry name" value="LRR"/>
    <property type="match status" value="3"/>
</dbReference>
<name>A0AAQ4QRT4_GASAC</name>
<evidence type="ECO:0000256" key="3">
    <source>
        <dbReference type="SAM" id="Phobius"/>
    </source>
</evidence>
<protein>
    <submittedName>
        <fullName evidence="4">Leucine rich repeat containing 61</fullName>
    </submittedName>
</protein>
<dbReference type="Pfam" id="PF14580">
    <property type="entry name" value="LRR_9"/>
    <property type="match status" value="1"/>
</dbReference>
<dbReference type="Ensembl" id="ENSGACT00000045605.1">
    <property type="protein sequence ID" value="ENSGACP00000052801.1"/>
    <property type="gene ID" value="ENSGACG00000010239.2"/>
</dbReference>
<keyword evidence="5" id="KW-1185">Reference proteome</keyword>
<dbReference type="GeneTree" id="ENSGT00390000006479"/>
<keyword evidence="1" id="KW-0433">Leucine-rich repeat</keyword>
<dbReference type="SUPFAM" id="SSF52058">
    <property type="entry name" value="L domain-like"/>
    <property type="match status" value="1"/>
</dbReference>
<evidence type="ECO:0000313" key="4">
    <source>
        <dbReference type="Ensembl" id="ENSGACP00000052801.1"/>
    </source>
</evidence>
<evidence type="ECO:0000256" key="1">
    <source>
        <dbReference type="ARBA" id="ARBA00022614"/>
    </source>
</evidence>
<sequence length="291" mass="32969">MESKRDKDQEADCEKITAVLLKSRTGEFDLESILFLKLRGLGIHDLGCLGECMSLEKLDLSANNITNLAPLASLRLLSVLGLSANRISNLDPLRSCDSLQHLNLAGNIISSIESLHCLQPLRKLENIRLKDNTYNYSNPVCRNSAYRNTVLEMFPNIKVLDGKICIFILLVSCITLTPRLLLHFIIGFSFAGERVVGRGSDLYQLCKDIDDTIKAGLYKNGQLVEHSDCKPWVEDNYWEIKRSNNAIIEEAYKQFNDVLHECRLLNNRATHVISQTERSMSLKKQPKQYAI</sequence>